<proteinExistence type="predicted"/>
<feature type="compositionally biased region" description="Polar residues" evidence="1">
    <location>
        <begin position="53"/>
        <end position="70"/>
    </location>
</feature>
<gene>
    <name evidence="2" type="ORF">DXG03_001554</name>
</gene>
<reference evidence="2" key="2">
    <citation type="submission" date="2021-10" db="EMBL/GenBank/DDBJ databases">
        <title>Phylogenomics reveals ancestral predisposition of the termite-cultivated fungus Termitomyces towards a domesticated lifestyle.</title>
        <authorList>
            <person name="Auxier B."/>
            <person name="Grum-Grzhimaylo A."/>
            <person name="Cardenas M.E."/>
            <person name="Lodge J.D."/>
            <person name="Laessoe T."/>
            <person name="Pedersen O."/>
            <person name="Smith M.E."/>
            <person name="Kuyper T.W."/>
            <person name="Franco-Molano E.A."/>
            <person name="Baroni T.J."/>
            <person name="Aanen D.K."/>
        </authorList>
    </citation>
    <scope>NUCLEOTIDE SEQUENCE</scope>
    <source>
        <strain evidence="2">AP01</strain>
        <tissue evidence="2">Mycelium</tissue>
    </source>
</reference>
<name>A0A9P7G6N8_9AGAR</name>
<protein>
    <submittedName>
        <fullName evidence="2">Uncharacterized protein</fullName>
    </submittedName>
</protein>
<dbReference type="OrthoDB" id="3210574at2759"/>
<reference evidence="2" key="1">
    <citation type="submission" date="2020-07" db="EMBL/GenBank/DDBJ databases">
        <authorList>
            <person name="Nieuwenhuis M."/>
            <person name="Van De Peppel L.J.J."/>
        </authorList>
    </citation>
    <scope>NUCLEOTIDE SEQUENCE</scope>
    <source>
        <strain evidence="2">AP01</strain>
        <tissue evidence="2">Mycelium</tissue>
    </source>
</reference>
<feature type="region of interest" description="Disordered" evidence="1">
    <location>
        <begin position="1"/>
        <end position="76"/>
    </location>
</feature>
<accession>A0A9P7G6N8</accession>
<evidence type="ECO:0000313" key="3">
    <source>
        <dbReference type="Proteomes" id="UP000775547"/>
    </source>
</evidence>
<feature type="compositionally biased region" description="Polar residues" evidence="1">
    <location>
        <begin position="1"/>
        <end position="12"/>
    </location>
</feature>
<evidence type="ECO:0000256" key="1">
    <source>
        <dbReference type="SAM" id="MobiDB-lite"/>
    </source>
</evidence>
<comment type="caution">
    <text evidence="2">The sequence shown here is derived from an EMBL/GenBank/DDBJ whole genome shotgun (WGS) entry which is preliminary data.</text>
</comment>
<sequence>MSAFPNNTSATAPISRPKHHLHSSNEPLPGARGAEPAVDYSKDTLERAPNAAFNEQPTHISHNAGATTHNPMRHHGQSADIGTHDHGHNPARRIQDTATERGNTTGTHTKSLGPTCQGRNAFTEDRSLGVVTPTGGGGVAIGGKDNHAGLGDKIVGKTQKVAGKITDNAGLYEKGELRETGGKVAVRGEARAAHD</sequence>
<dbReference type="Proteomes" id="UP000775547">
    <property type="component" value="Unassembled WGS sequence"/>
</dbReference>
<organism evidence="2 3">
    <name type="scientific">Asterophora parasitica</name>
    <dbReference type="NCBI Taxonomy" id="117018"/>
    <lineage>
        <taxon>Eukaryota</taxon>
        <taxon>Fungi</taxon>
        <taxon>Dikarya</taxon>
        <taxon>Basidiomycota</taxon>
        <taxon>Agaricomycotina</taxon>
        <taxon>Agaricomycetes</taxon>
        <taxon>Agaricomycetidae</taxon>
        <taxon>Agaricales</taxon>
        <taxon>Tricholomatineae</taxon>
        <taxon>Lyophyllaceae</taxon>
        <taxon>Asterophora</taxon>
    </lineage>
</organism>
<dbReference type="EMBL" id="JABCKV010000133">
    <property type="protein sequence ID" value="KAG5643128.1"/>
    <property type="molecule type" value="Genomic_DNA"/>
</dbReference>
<dbReference type="AlphaFoldDB" id="A0A9P7G6N8"/>
<keyword evidence="3" id="KW-1185">Reference proteome</keyword>
<evidence type="ECO:0000313" key="2">
    <source>
        <dbReference type="EMBL" id="KAG5643128.1"/>
    </source>
</evidence>